<feature type="compositionally biased region" description="Polar residues" evidence="1">
    <location>
        <begin position="712"/>
        <end position="727"/>
    </location>
</feature>
<dbReference type="OrthoDB" id="2157641at2759"/>
<feature type="region of interest" description="Disordered" evidence="1">
    <location>
        <begin position="309"/>
        <end position="727"/>
    </location>
</feature>
<feature type="domain" description="SEC7" evidence="2">
    <location>
        <begin position="805"/>
        <end position="987"/>
    </location>
</feature>
<dbReference type="InterPro" id="IPR000904">
    <property type="entry name" value="Sec7_dom"/>
</dbReference>
<dbReference type="Pfam" id="PF01369">
    <property type="entry name" value="Sec7"/>
    <property type="match status" value="1"/>
</dbReference>
<dbReference type="PANTHER" id="PTHR10663">
    <property type="entry name" value="GUANYL-NUCLEOTIDE EXCHANGE FACTOR"/>
    <property type="match status" value="1"/>
</dbReference>
<sequence>MQSFENTPSSPTKRLGVSLNLDTGYKGKGKDLSPPQTPPKMEKYRPSRGNIVAANRALNVRIGPRETFLDDITPVDPANNKVLDPERGSGGNRDSHDLSLSPRQVTRDSLVDHMLLSLDQFSFGQDEDGFGRQPTVDEEQLYSTFGDEEPYQPTQNFAPRNGRGIGHNYSYSSDYDPADDSSRYSGGQLSRGRRSNSSSNFQTNLGRINSVRNDGTSTFSGTRPPAPQQIPPRGIHSRGGKGSKGSSVNSFELGYAQVTSNQRWAHGLAGRSSSFDYGSDRVTMNAPSHPIPRPIETNIPPFNQYDYDAAPTPTVPVGPRRIRPASPIMIPQPDPVQASPPPKLERKRSTRSSKSGYKGKLSANNTSGGRFDYGLKDRNRELPPMPAFIKEAPSAPGPLVGYGKTKDQQSPALAQPKDRPGFFRRVFGSRSNPVPATEPPPSHGSTTSAETTDRPQSRPQHIGTQIKSQHTHSPREAPLPPKEQAHVLTKKPSSFFRRRKKSVSEPEPAVPMVPPLPLQTEREPAPTRAPPSPVSSLRKVMNPYLRTPAKSPIDLFPPSSADRQMNESPEPNDRTVRGFSPDYEPDKSATIRTVQPSEREPLDNLSSSPKKNKLVSSSSDRPSSTEDSKDVREGTFLQDSSDNDPDVPATSDSAPSSKDGSGSKRQAGQQPASSVARDMALVAEYERVHSKRSPTTSSKIDQTKPFSAMDSPLSTAESKSSIKQTTLTTKDEEWVMLTPTKLPGHPVTESKENRVWLEASSSEEDLTESNLALPLKSIQPSSSIMSGSTDTVYKSATSLPILQVEGKEEADKSPPQQRRLLSAAEAIKSLDDDYPAAEDLVPSEGDRGKAQKIYDGNEDFIQKEKAAAWMGEDSPVRLRTLVAYMELYNFTNLNILAALRLMCGRLVLKAESQQVDRILVNFAKRWCHCNPNHGFKGIDVVHTICYSILLLNTDLHLADIDQKMTRSQFIKNTMPTIRKSVAELAPDAFEPTRPTILPGKSSTFDSAKQASDVSLKPERSSIEVERPSWRTSFKPPPRTDSDGIAPTPLDYDTPIDDCGPLVKAPFHGTLRTWEVQVEIVLKDFYNSIRNERLPLFGAPVEKPLLQAPSSNSLSVFTNGMLRRTPSVLSKAPSESQSFVRGRTAETVRVGNGKWASKNRSRPRLYPGSGMGSSRTSLDDQSSMWSPSVSSSTWSKYSLGKTQTSMSVDSLGSGFPQGDYQQSIGFANALSQAIIREETIGSPGSNGSERDENEEPRVAPLLEDESLELHGAPWAKEGIVKHKHHLEALDKKAKDRNWSEVFAVIEKGYMSLFSFSSKSIRNKNKSKTAGSVVGGGNWQENAHSLGSFLLRQTIASALPSPGYSKARPHVWALSLPSGAVHLFQVGTPDIVKEFVSTANYWSARLSNHPLVGGISNIEYGWSDAIVNNSLVNAINESTRPSTSGNRPSLQSSLRSSLDQGYPSGGFRARLPGDKINISDWSPPTQSMRASNLMEADQLRTLSDYVAGIEDELQKHNQLRSPMLLAFTPRHPNAQKAMANWEKKSSYLLREIVKFRTYIDSLGAADIGKRKIYAERAARQAPEANTDDDEGDITLRPE</sequence>
<dbReference type="Gene3D" id="2.30.29.30">
    <property type="entry name" value="Pleckstrin-homology domain (PH domain)/Phosphotyrosine-binding domain (PTB)"/>
    <property type="match status" value="1"/>
</dbReference>
<protein>
    <recommendedName>
        <fullName evidence="2">SEC7 domain-containing protein</fullName>
    </recommendedName>
</protein>
<feature type="region of interest" description="Disordered" evidence="1">
    <location>
        <begin position="1"/>
        <end position="50"/>
    </location>
</feature>
<proteinExistence type="predicted"/>
<dbReference type="GO" id="GO:0032012">
    <property type="term" value="P:regulation of ARF protein signal transduction"/>
    <property type="evidence" value="ECO:0007669"/>
    <property type="project" value="InterPro"/>
</dbReference>
<dbReference type="PANTHER" id="PTHR10663:SF373">
    <property type="entry name" value="PH AND SEC7 DOMAIN-CONTAINING PROTEIN C11E3.11C"/>
    <property type="match status" value="1"/>
</dbReference>
<gene>
    <name evidence="3" type="ORF">IFR04_015247</name>
</gene>
<evidence type="ECO:0000313" key="3">
    <source>
        <dbReference type="EMBL" id="KAG4411613.1"/>
    </source>
</evidence>
<dbReference type="PROSITE" id="PS50190">
    <property type="entry name" value="SEC7"/>
    <property type="match status" value="1"/>
</dbReference>
<dbReference type="SMART" id="SM00222">
    <property type="entry name" value="Sec7"/>
    <property type="match status" value="1"/>
</dbReference>
<dbReference type="SUPFAM" id="SSF48425">
    <property type="entry name" value="Sec7 domain"/>
    <property type="match status" value="1"/>
</dbReference>
<feature type="compositionally biased region" description="Polar residues" evidence="1">
    <location>
        <begin position="1000"/>
        <end position="1012"/>
    </location>
</feature>
<feature type="compositionally biased region" description="Basic and acidic residues" evidence="1">
    <location>
        <begin position="83"/>
        <end position="97"/>
    </location>
</feature>
<reference evidence="3" key="1">
    <citation type="submission" date="2021-02" db="EMBL/GenBank/DDBJ databases">
        <title>Genome sequence Cadophora malorum strain M34.</title>
        <authorList>
            <person name="Stefanovic E."/>
            <person name="Vu D."/>
            <person name="Scully C."/>
            <person name="Dijksterhuis J."/>
            <person name="Roader J."/>
            <person name="Houbraken J."/>
        </authorList>
    </citation>
    <scope>NUCLEOTIDE SEQUENCE</scope>
    <source>
        <strain evidence="3">M34</strain>
    </source>
</reference>
<feature type="region of interest" description="Disordered" evidence="1">
    <location>
        <begin position="1435"/>
        <end position="1457"/>
    </location>
</feature>
<comment type="caution">
    <text evidence="3">The sequence shown here is derived from an EMBL/GenBank/DDBJ whole genome shotgun (WGS) entry which is preliminary data.</text>
</comment>
<dbReference type="EMBL" id="JAFJYH010000455">
    <property type="protein sequence ID" value="KAG4411613.1"/>
    <property type="molecule type" value="Genomic_DNA"/>
</dbReference>
<dbReference type="InterPro" id="IPR035999">
    <property type="entry name" value="Sec7_dom_sf"/>
</dbReference>
<feature type="compositionally biased region" description="Basic and acidic residues" evidence="1">
    <location>
        <begin position="1015"/>
        <end position="1028"/>
    </location>
</feature>
<dbReference type="Pfam" id="PF15410">
    <property type="entry name" value="PH_9"/>
    <property type="match status" value="1"/>
</dbReference>
<feature type="compositionally biased region" description="Polar residues" evidence="1">
    <location>
        <begin position="200"/>
        <end position="221"/>
    </location>
</feature>
<feature type="compositionally biased region" description="Low complexity" evidence="1">
    <location>
        <begin position="1181"/>
        <end position="1196"/>
    </location>
</feature>
<feature type="compositionally biased region" description="Polar residues" evidence="1">
    <location>
        <begin position="1171"/>
        <end position="1180"/>
    </location>
</feature>
<dbReference type="InterPro" id="IPR023394">
    <property type="entry name" value="Sec7_C_sf"/>
</dbReference>
<dbReference type="GO" id="GO:0005085">
    <property type="term" value="F:guanyl-nucleotide exchange factor activity"/>
    <property type="evidence" value="ECO:0007669"/>
    <property type="project" value="InterPro"/>
</dbReference>
<feature type="region of interest" description="Disordered" evidence="1">
    <location>
        <begin position="1574"/>
        <end position="1596"/>
    </location>
</feature>
<dbReference type="InterPro" id="IPR041681">
    <property type="entry name" value="PH_9"/>
</dbReference>
<feature type="compositionally biased region" description="Low complexity" evidence="1">
    <location>
        <begin position="183"/>
        <end position="199"/>
    </location>
</feature>
<dbReference type="SUPFAM" id="SSF50729">
    <property type="entry name" value="PH domain-like"/>
    <property type="match status" value="1"/>
</dbReference>
<feature type="compositionally biased region" description="Pro residues" evidence="1">
    <location>
        <begin position="508"/>
        <end position="517"/>
    </location>
</feature>
<dbReference type="InterPro" id="IPR011993">
    <property type="entry name" value="PH-like_dom_sf"/>
</dbReference>
<keyword evidence="4" id="KW-1185">Reference proteome</keyword>
<name>A0A8H7W450_9HELO</name>
<feature type="compositionally biased region" description="Polar residues" evidence="1">
    <location>
        <begin position="1"/>
        <end position="12"/>
    </location>
</feature>
<dbReference type="Proteomes" id="UP000664132">
    <property type="component" value="Unassembled WGS sequence"/>
</dbReference>
<feature type="compositionally biased region" description="Polar residues" evidence="1">
    <location>
        <begin position="650"/>
        <end position="673"/>
    </location>
</feature>
<feature type="compositionally biased region" description="Polar residues" evidence="1">
    <location>
        <begin position="457"/>
        <end position="468"/>
    </location>
</feature>
<evidence type="ECO:0000313" key="4">
    <source>
        <dbReference type="Proteomes" id="UP000664132"/>
    </source>
</evidence>
<feature type="region of interest" description="Disordered" evidence="1">
    <location>
        <begin position="1149"/>
        <end position="1196"/>
    </location>
</feature>
<feature type="compositionally biased region" description="Pro residues" evidence="1">
    <location>
        <begin position="330"/>
        <end position="342"/>
    </location>
</feature>
<feature type="compositionally biased region" description="Low complexity" evidence="1">
    <location>
        <begin position="1447"/>
        <end position="1456"/>
    </location>
</feature>
<evidence type="ECO:0000259" key="2">
    <source>
        <dbReference type="PROSITE" id="PS50190"/>
    </source>
</evidence>
<evidence type="ECO:0000256" key="1">
    <source>
        <dbReference type="SAM" id="MobiDB-lite"/>
    </source>
</evidence>
<organism evidence="3 4">
    <name type="scientific">Cadophora malorum</name>
    <dbReference type="NCBI Taxonomy" id="108018"/>
    <lineage>
        <taxon>Eukaryota</taxon>
        <taxon>Fungi</taxon>
        <taxon>Dikarya</taxon>
        <taxon>Ascomycota</taxon>
        <taxon>Pezizomycotina</taxon>
        <taxon>Leotiomycetes</taxon>
        <taxon>Helotiales</taxon>
        <taxon>Ploettnerulaceae</taxon>
        <taxon>Cadophora</taxon>
    </lineage>
</organism>
<feature type="region of interest" description="Disordered" evidence="1">
    <location>
        <begin position="145"/>
        <end position="248"/>
    </location>
</feature>
<feature type="compositionally biased region" description="Basic and acidic residues" evidence="1">
    <location>
        <begin position="623"/>
        <end position="633"/>
    </location>
</feature>
<feature type="region of interest" description="Disordered" evidence="1">
    <location>
        <begin position="69"/>
        <end position="100"/>
    </location>
</feature>
<feature type="compositionally biased region" description="Polar residues" evidence="1">
    <location>
        <begin position="1435"/>
        <end position="1446"/>
    </location>
</feature>
<dbReference type="Gene3D" id="1.10.1000.11">
    <property type="entry name" value="Arf Nucleotide-binding Site Opener,domain 2"/>
    <property type="match status" value="1"/>
</dbReference>
<feature type="region of interest" description="Disordered" evidence="1">
    <location>
        <begin position="996"/>
        <end position="1048"/>
    </location>
</feature>
<accession>A0A8H7W450</accession>